<dbReference type="SUPFAM" id="SSF64288">
    <property type="entry name" value="Chorismate lyase-like"/>
    <property type="match status" value="1"/>
</dbReference>
<dbReference type="Gene3D" id="3.40.1410.10">
    <property type="entry name" value="Chorismate lyase-like"/>
    <property type="match status" value="1"/>
</dbReference>
<dbReference type="Pfam" id="PF07702">
    <property type="entry name" value="UTRA"/>
    <property type="match status" value="1"/>
</dbReference>
<gene>
    <name evidence="6" type="ORF">SAMN05421541_117160</name>
</gene>
<keyword evidence="7" id="KW-1185">Reference proteome</keyword>
<evidence type="ECO:0000313" key="7">
    <source>
        <dbReference type="Proteomes" id="UP000199645"/>
    </source>
</evidence>
<dbReference type="GO" id="GO:0045892">
    <property type="term" value="P:negative regulation of DNA-templated transcription"/>
    <property type="evidence" value="ECO:0007669"/>
    <property type="project" value="TreeGrafter"/>
</dbReference>
<dbReference type="Proteomes" id="UP000199645">
    <property type="component" value="Unassembled WGS sequence"/>
</dbReference>
<sequence>MAINVPPPKYAVVVNALQERIEDGTYPPGTAIPSETQLTAEFDTSRPTVVRALGILQQDGWIESQQGKGRYVKGRPPTASGQHTPDRTRQLIDQGEDGTVTLLRVGAILPPNRAATALDLEPDTPVIVRRRLVTAEVGACELTAVYIPVELAAGTDLSRREPLPDGVLKHLTSRKAVTVDHATERISARLPTDEEAELLGITSHDAVLTLLVTVYDRTGTPLLAIDSIIPANRQEIESTFPLR</sequence>
<feature type="domain" description="HTH gntR-type" evidence="5">
    <location>
        <begin position="7"/>
        <end position="75"/>
    </location>
</feature>
<keyword evidence="3" id="KW-0804">Transcription</keyword>
<dbReference type="OrthoDB" id="3207674at2"/>
<dbReference type="InterPro" id="IPR000524">
    <property type="entry name" value="Tscrpt_reg_HTH_GntR"/>
</dbReference>
<dbReference type="CDD" id="cd07377">
    <property type="entry name" value="WHTH_GntR"/>
    <property type="match status" value="1"/>
</dbReference>
<proteinExistence type="predicted"/>
<dbReference type="PANTHER" id="PTHR44846">
    <property type="entry name" value="MANNOSYL-D-GLYCERATE TRANSPORT/METABOLISM SYSTEM REPRESSOR MNGR-RELATED"/>
    <property type="match status" value="1"/>
</dbReference>
<organism evidence="6 7">
    <name type="scientific">Actinoplanes philippinensis</name>
    <dbReference type="NCBI Taxonomy" id="35752"/>
    <lineage>
        <taxon>Bacteria</taxon>
        <taxon>Bacillati</taxon>
        <taxon>Actinomycetota</taxon>
        <taxon>Actinomycetes</taxon>
        <taxon>Micromonosporales</taxon>
        <taxon>Micromonosporaceae</taxon>
        <taxon>Actinoplanes</taxon>
    </lineage>
</organism>
<dbReference type="GO" id="GO:0003700">
    <property type="term" value="F:DNA-binding transcription factor activity"/>
    <property type="evidence" value="ECO:0007669"/>
    <property type="project" value="InterPro"/>
</dbReference>
<name>A0A1I2KS00_9ACTN</name>
<dbReference type="PROSITE" id="PS50949">
    <property type="entry name" value="HTH_GNTR"/>
    <property type="match status" value="1"/>
</dbReference>
<dbReference type="Gene3D" id="1.10.10.10">
    <property type="entry name" value="Winged helix-like DNA-binding domain superfamily/Winged helix DNA-binding domain"/>
    <property type="match status" value="1"/>
</dbReference>
<accession>A0A1I2KS00</accession>
<dbReference type="AlphaFoldDB" id="A0A1I2KS00"/>
<dbReference type="InterPro" id="IPR011663">
    <property type="entry name" value="UTRA"/>
</dbReference>
<dbReference type="SUPFAM" id="SSF46785">
    <property type="entry name" value="Winged helix' DNA-binding domain"/>
    <property type="match status" value="1"/>
</dbReference>
<dbReference type="GO" id="GO:0003677">
    <property type="term" value="F:DNA binding"/>
    <property type="evidence" value="ECO:0007669"/>
    <property type="project" value="UniProtKB-KW"/>
</dbReference>
<dbReference type="EMBL" id="FONV01000017">
    <property type="protein sequence ID" value="SFF67977.1"/>
    <property type="molecule type" value="Genomic_DNA"/>
</dbReference>
<dbReference type="STRING" id="35752.SAMN05421541_117160"/>
<dbReference type="SMART" id="SM00345">
    <property type="entry name" value="HTH_GNTR"/>
    <property type="match status" value="1"/>
</dbReference>
<dbReference type="InterPro" id="IPR028978">
    <property type="entry name" value="Chorismate_lyase_/UTRA_dom_sf"/>
</dbReference>
<dbReference type="Pfam" id="PF00392">
    <property type="entry name" value="GntR"/>
    <property type="match status" value="1"/>
</dbReference>
<feature type="region of interest" description="Disordered" evidence="4">
    <location>
        <begin position="67"/>
        <end position="86"/>
    </location>
</feature>
<dbReference type="InterPro" id="IPR036388">
    <property type="entry name" value="WH-like_DNA-bd_sf"/>
</dbReference>
<evidence type="ECO:0000259" key="5">
    <source>
        <dbReference type="PROSITE" id="PS50949"/>
    </source>
</evidence>
<evidence type="ECO:0000313" key="6">
    <source>
        <dbReference type="EMBL" id="SFF67977.1"/>
    </source>
</evidence>
<dbReference type="InterPro" id="IPR050679">
    <property type="entry name" value="Bact_HTH_transcr_reg"/>
</dbReference>
<dbReference type="InterPro" id="IPR036390">
    <property type="entry name" value="WH_DNA-bd_sf"/>
</dbReference>
<dbReference type="SMART" id="SM00866">
    <property type="entry name" value="UTRA"/>
    <property type="match status" value="1"/>
</dbReference>
<protein>
    <submittedName>
        <fullName evidence="6">GntR family transcriptional regulator</fullName>
    </submittedName>
</protein>
<keyword evidence="1" id="KW-0805">Transcription regulation</keyword>
<evidence type="ECO:0000256" key="4">
    <source>
        <dbReference type="SAM" id="MobiDB-lite"/>
    </source>
</evidence>
<reference evidence="6 7" key="1">
    <citation type="submission" date="2016-10" db="EMBL/GenBank/DDBJ databases">
        <authorList>
            <person name="de Groot N.N."/>
        </authorList>
    </citation>
    <scope>NUCLEOTIDE SEQUENCE [LARGE SCALE GENOMIC DNA]</scope>
    <source>
        <strain evidence="6 7">DSM 43019</strain>
    </source>
</reference>
<evidence type="ECO:0000256" key="1">
    <source>
        <dbReference type="ARBA" id="ARBA00023015"/>
    </source>
</evidence>
<keyword evidence="2" id="KW-0238">DNA-binding</keyword>
<dbReference type="RefSeq" id="WP_093620792.1">
    <property type="nucleotide sequence ID" value="NZ_BOMT01000081.1"/>
</dbReference>
<evidence type="ECO:0000256" key="3">
    <source>
        <dbReference type="ARBA" id="ARBA00023163"/>
    </source>
</evidence>
<dbReference type="PANTHER" id="PTHR44846:SF17">
    <property type="entry name" value="GNTR-FAMILY TRANSCRIPTIONAL REGULATOR"/>
    <property type="match status" value="1"/>
</dbReference>
<evidence type="ECO:0000256" key="2">
    <source>
        <dbReference type="ARBA" id="ARBA00023125"/>
    </source>
</evidence>
<dbReference type="PRINTS" id="PR00035">
    <property type="entry name" value="HTHGNTR"/>
</dbReference>